<dbReference type="STRING" id="1183432.AGR3A_Lc80005"/>
<dbReference type="AlphaFoldDB" id="A0A1S7S701"/>
<gene>
    <name evidence="1" type="ORF">AGR3A_Lc80005</name>
</gene>
<accession>A0A1S7S701</accession>
<dbReference type="RefSeq" id="WP_080842792.1">
    <property type="nucleotide sequence ID" value="NZ_LT009724.1"/>
</dbReference>
<dbReference type="Proteomes" id="UP000191988">
    <property type="component" value="Unassembled WGS sequence"/>
</dbReference>
<protein>
    <recommendedName>
        <fullName evidence="3">RNA helicase</fullName>
    </recommendedName>
</protein>
<keyword evidence="2" id="KW-1185">Reference proteome</keyword>
<organism evidence="1 2">
    <name type="scientific">Agrobacterium tomkonis CFBP 6623</name>
    <dbReference type="NCBI Taxonomy" id="1183432"/>
    <lineage>
        <taxon>Bacteria</taxon>
        <taxon>Pseudomonadati</taxon>
        <taxon>Pseudomonadota</taxon>
        <taxon>Alphaproteobacteria</taxon>
        <taxon>Hyphomicrobiales</taxon>
        <taxon>Rhizobiaceae</taxon>
        <taxon>Rhizobium/Agrobacterium group</taxon>
        <taxon>Agrobacterium</taxon>
        <taxon>Agrobacterium tumefaciens complex</taxon>
    </lineage>
</organism>
<name>A0A1S7S701_9HYPH</name>
<evidence type="ECO:0000313" key="2">
    <source>
        <dbReference type="Proteomes" id="UP000191988"/>
    </source>
</evidence>
<proteinExistence type="predicted"/>
<reference evidence="2" key="1">
    <citation type="submission" date="2016-01" db="EMBL/GenBank/DDBJ databases">
        <authorList>
            <person name="Regsiter A."/>
            <person name="william w."/>
        </authorList>
    </citation>
    <scope>NUCLEOTIDE SEQUENCE [LARGE SCALE GENOMIC DNA]</scope>
    <source>
        <strain evidence="2">CFBP 6623</strain>
    </source>
</reference>
<dbReference type="EMBL" id="FBWK01000063">
    <property type="protein sequence ID" value="CUX63364.1"/>
    <property type="molecule type" value="Genomic_DNA"/>
</dbReference>
<evidence type="ECO:0000313" key="1">
    <source>
        <dbReference type="EMBL" id="CUX63364.1"/>
    </source>
</evidence>
<evidence type="ECO:0008006" key="3">
    <source>
        <dbReference type="Google" id="ProtNLM"/>
    </source>
</evidence>
<sequence length="260" mass="29381">MNSKPQKPNTEETAQQKALPICGIIMPIADMAGYEPGHWGRVRIALDEAIKEAGYFPRIVSESEETGVIHGRIVQNLYDDPIVVCDVSGRNPNVMFELGMRLAFDKPTIIIKDHKTEYSFDTSTIKHINYRADLRFDDVREFQEIVAAAIIASVKLKDADPDYSPFLKHFHRVKVTELQTQEVGSQQFIIDQLQGVQKEIARLSSRLTEINEPKRQTLSPTDRWKMKPTQADLLASGQIISMPEIVIVGDDFNSDVADKE</sequence>